<proteinExistence type="predicted"/>
<accession>A0ABX7F866</accession>
<evidence type="ECO:0000313" key="1">
    <source>
        <dbReference type="EMBL" id="QRF66326.1"/>
    </source>
</evidence>
<name>A0ABX7F866_9RHOB</name>
<dbReference type="EMBL" id="CP047166">
    <property type="protein sequence ID" value="QRF66326.1"/>
    <property type="molecule type" value="Genomic_DNA"/>
</dbReference>
<gene>
    <name evidence="1" type="ORF">GQA70_08395</name>
</gene>
<sequence length="113" mass="12038">MTNGASDGMLALAPVDNDGPVTLSFDIRAEGLRNFEGSTYGDSLSVQMRLDNSDWQTLDTFVIDEHTDTFTGDQTGQTFAGQATTLTYSGGVLNTVDGSAQFRLVSDISACDE</sequence>
<protein>
    <submittedName>
        <fullName evidence="1">Uncharacterized protein</fullName>
    </submittedName>
</protein>
<dbReference type="RefSeq" id="WP_156145532.1">
    <property type="nucleotide sequence ID" value="NZ_CP047166.1"/>
</dbReference>
<evidence type="ECO:0000313" key="2">
    <source>
        <dbReference type="Proteomes" id="UP000596387"/>
    </source>
</evidence>
<organism evidence="1 2">
    <name type="scientific">Ponticoccus alexandrii</name>
    <dbReference type="NCBI Taxonomy" id="1943633"/>
    <lineage>
        <taxon>Bacteria</taxon>
        <taxon>Pseudomonadati</taxon>
        <taxon>Pseudomonadota</taxon>
        <taxon>Alphaproteobacteria</taxon>
        <taxon>Rhodobacterales</taxon>
        <taxon>Roseobacteraceae</taxon>
        <taxon>Ponticoccus</taxon>
    </lineage>
</organism>
<keyword evidence="2" id="KW-1185">Reference proteome</keyword>
<reference evidence="1 2" key="1">
    <citation type="submission" date="2019-12" db="EMBL/GenBank/DDBJ databases">
        <title>Complete Genome Sequence of a Quorum-Sensing Bacterium,Rhodobacteraceae bacterium C31, Isolated from a marine microalgae symbiotic bacteria.</title>
        <authorList>
            <person name="Zhang Y."/>
        </authorList>
    </citation>
    <scope>NUCLEOTIDE SEQUENCE [LARGE SCALE GENOMIC DNA]</scope>
    <source>
        <strain evidence="1 2">C31</strain>
    </source>
</reference>
<dbReference type="Proteomes" id="UP000596387">
    <property type="component" value="Chromosome"/>
</dbReference>